<gene>
    <name evidence="1" type="ORF">UFOPK3772_03224</name>
</gene>
<sequence>MPEALNAAVRMDAMGIGSDAIVGPCLDLVD</sequence>
<dbReference type="AlphaFoldDB" id="A0A6J7LU30"/>
<protein>
    <submittedName>
        <fullName evidence="1">Unannotated protein</fullName>
    </submittedName>
</protein>
<name>A0A6J7LU30_9ZZZZ</name>
<proteinExistence type="predicted"/>
<organism evidence="1">
    <name type="scientific">freshwater metagenome</name>
    <dbReference type="NCBI Taxonomy" id="449393"/>
    <lineage>
        <taxon>unclassified sequences</taxon>
        <taxon>metagenomes</taxon>
        <taxon>ecological metagenomes</taxon>
    </lineage>
</organism>
<reference evidence="1" key="1">
    <citation type="submission" date="2020-05" db="EMBL/GenBank/DDBJ databases">
        <authorList>
            <person name="Chiriac C."/>
            <person name="Salcher M."/>
            <person name="Ghai R."/>
            <person name="Kavagutti S V."/>
        </authorList>
    </citation>
    <scope>NUCLEOTIDE SEQUENCE</scope>
</reference>
<dbReference type="EMBL" id="CAFBNE010000173">
    <property type="protein sequence ID" value="CAB4969419.1"/>
    <property type="molecule type" value="Genomic_DNA"/>
</dbReference>
<accession>A0A6J7LU30</accession>
<evidence type="ECO:0000313" key="1">
    <source>
        <dbReference type="EMBL" id="CAB4969419.1"/>
    </source>
</evidence>